<evidence type="ECO:0000313" key="3">
    <source>
        <dbReference type="EMBL" id="MBV7272482.1"/>
    </source>
</evidence>
<dbReference type="InterPro" id="IPR000668">
    <property type="entry name" value="Peptidase_C1A_C"/>
</dbReference>
<feature type="compositionally biased region" description="Acidic residues" evidence="1">
    <location>
        <begin position="1"/>
        <end position="160"/>
    </location>
</feature>
<dbReference type="SMART" id="SM00645">
    <property type="entry name" value="Pept_C1"/>
    <property type="match status" value="1"/>
</dbReference>
<sequence>MSYDDEEYEGGDDYVEEGGDDYVEEGGEEEYEEEGGEEEYEEEGGEEEYEEEGGEDEEEYEEEGDEEGEDEEEYEEEGDEEGEDEEEYEEEGDEEGEDEEEYEEEGDEEGEGEEEYEEEGDEEGEGEEEYEEEGDEEGEDEEEYEDEDDEEFGLELDNDIYGDRSEYPDAEDEDFEEDEGDWSVEDYESSAQAFFGEGDYFGDTAEQQYMDEGYELSEDNEQYLSELENEIEGISDVVQFYNSDDTIVPRGFVSMESLSVIKDRFPDADLSKLHVSVPAKKSKKSGRSPKMSKKSLPQSVSNIDSQDKVDLRKYCSPVGDQGQTSRCSAFAWTHAVEMAFRMKGQEVPPLACSYTMLVFQNLQGDIQDFEYAYTGGEGTMGGPEPGIEIMSTGSCREELWDNDAEEPAVDPEDMEEDAGNYCVEDVKIQTIELEDVKKVLSAGGFVHVGMNTGKAFSEIGRDGVMNAAEAPSGQHGRHAMLIVGYIGNYYIVKNSWGTEWGDNGYCYIPKNVLAESDPDLSAILFKGKKKKKGFKGDSSKRRRR</sequence>
<feature type="region of interest" description="Disordered" evidence="1">
    <location>
        <begin position="1"/>
        <end position="188"/>
    </location>
</feature>
<dbReference type="GO" id="GO:0006508">
    <property type="term" value="P:proteolysis"/>
    <property type="evidence" value="ECO:0007669"/>
    <property type="project" value="InterPro"/>
</dbReference>
<keyword evidence="4" id="KW-1185">Reference proteome</keyword>
<comment type="caution">
    <text evidence="3">The sequence shown here is derived from an EMBL/GenBank/DDBJ whole genome shotgun (WGS) entry which is preliminary data.</text>
</comment>
<dbReference type="Proteomes" id="UP000694308">
    <property type="component" value="Unassembled WGS sequence"/>
</dbReference>
<evidence type="ECO:0000259" key="2">
    <source>
        <dbReference type="SMART" id="SM00645"/>
    </source>
</evidence>
<dbReference type="InterPro" id="IPR013128">
    <property type="entry name" value="Peptidase_C1A"/>
</dbReference>
<gene>
    <name evidence="3" type="ORF">I6U48_06075</name>
</gene>
<feature type="compositionally biased region" description="Acidic residues" evidence="1">
    <location>
        <begin position="168"/>
        <end position="188"/>
    </location>
</feature>
<dbReference type="GO" id="GO:0008234">
    <property type="term" value="F:cysteine-type peptidase activity"/>
    <property type="evidence" value="ECO:0007669"/>
    <property type="project" value="InterPro"/>
</dbReference>
<dbReference type="Pfam" id="PF00112">
    <property type="entry name" value="Peptidase_C1"/>
    <property type="match status" value="1"/>
</dbReference>
<accession>A0A949WUD7</accession>
<feature type="domain" description="Peptidase C1A papain C-terminal" evidence="2">
    <location>
        <begin position="305"/>
        <end position="522"/>
    </location>
</feature>
<dbReference type="PANTHER" id="PTHR12411">
    <property type="entry name" value="CYSTEINE PROTEASE FAMILY C1-RELATED"/>
    <property type="match status" value="1"/>
</dbReference>
<evidence type="ECO:0000313" key="4">
    <source>
        <dbReference type="Proteomes" id="UP000694308"/>
    </source>
</evidence>
<dbReference type="CDD" id="cd02619">
    <property type="entry name" value="Peptidase_C1"/>
    <property type="match status" value="1"/>
</dbReference>
<dbReference type="RefSeq" id="WP_218319517.1">
    <property type="nucleotide sequence ID" value="NZ_JAEEGC010000026.1"/>
</dbReference>
<proteinExistence type="predicted"/>
<feature type="compositionally biased region" description="Basic residues" evidence="1">
    <location>
        <begin position="280"/>
        <end position="293"/>
    </location>
</feature>
<reference evidence="3" key="1">
    <citation type="submission" date="2020-12" db="EMBL/GenBank/DDBJ databases">
        <title>Clostridium thailandense sp. nov., a novel acetogenic bacterium isolated from peat land soil in Thailand.</title>
        <authorList>
            <person name="Chaikitkaew S."/>
            <person name="Birkeland N.K."/>
        </authorList>
    </citation>
    <scope>NUCLEOTIDE SEQUENCE</scope>
    <source>
        <strain evidence="3">PL3</strain>
    </source>
</reference>
<organism evidence="3 4">
    <name type="scientific">Clostridium thailandense</name>
    <dbReference type="NCBI Taxonomy" id="2794346"/>
    <lineage>
        <taxon>Bacteria</taxon>
        <taxon>Bacillati</taxon>
        <taxon>Bacillota</taxon>
        <taxon>Clostridia</taxon>
        <taxon>Eubacteriales</taxon>
        <taxon>Clostridiaceae</taxon>
        <taxon>Clostridium</taxon>
    </lineage>
</organism>
<name>A0A949WUD7_9CLOT</name>
<dbReference type="AlphaFoldDB" id="A0A949WUD7"/>
<dbReference type="EMBL" id="JAEEGC010000026">
    <property type="protein sequence ID" value="MBV7272482.1"/>
    <property type="molecule type" value="Genomic_DNA"/>
</dbReference>
<feature type="region of interest" description="Disordered" evidence="1">
    <location>
        <begin position="278"/>
        <end position="303"/>
    </location>
</feature>
<evidence type="ECO:0000256" key="1">
    <source>
        <dbReference type="SAM" id="MobiDB-lite"/>
    </source>
</evidence>
<protein>
    <submittedName>
        <fullName evidence="3">C1 family peptidase</fullName>
    </submittedName>
</protein>